<evidence type="ECO:0007829" key="10">
    <source>
        <dbReference type="PeptideAtlas" id="B7PQC2"/>
    </source>
</evidence>
<dbReference type="STRING" id="6945.B7PQC2"/>
<dbReference type="GO" id="GO:0016905">
    <property type="term" value="F:myosin heavy chain kinase activity"/>
    <property type="evidence" value="ECO:0007669"/>
    <property type="project" value="UniProtKB-EC"/>
</dbReference>
<dbReference type="PROSITE" id="PS50294">
    <property type="entry name" value="WD_REPEATS_REGION"/>
    <property type="match status" value="2"/>
</dbReference>
<dbReference type="EMBL" id="ABJB011128255">
    <property type="status" value="NOT_ANNOTATED_CDS"/>
    <property type="molecule type" value="Genomic_DNA"/>
</dbReference>
<dbReference type="PaxDb" id="6945-B7PQC2"/>
<keyword evidence="10" id="KW-1267">Proteomics identification</keyword>
<reference evidence="7 9" key="1">
    <citation type="submission" date="2008-03" db="EMBL/GenBank/DDBJ databases">
        <title>Annotation of Ixodes scapularis.</title>
        <authorList>
            <consortium name="Ixodes scapularis Genome Project Consortium"/>
            <person name="Caler E."/>
            <person name="Hannick L.I."/>
            <person name="Bidwell S."/>
            <person name="Joardar V."/>
            <person name="Thiagarajan M."/>
            <person name="Amedeo P."/>
            <person name="Galinsky K.J."/>
            <person name="Schobel S."/>
            <person name="Inman J."/>
            <person name="Hostetler J."/>
            <person name="Miller J."/>
            <person name="Hammond M."/>
            <person name="Megy K."/>
            <person name="Lawson D."/>
            <person name="Kodira C."/>
            <person name="Sutton G."/>
            <person name="Meyer J."/>
            <person name="Hill C.A."/>
            <person name="Birren B."/>
            <person name="Nene V."/>
            <person name="Collins F."/>
            <person name="Alarcon-Chaidez F."/>
            <person name="Wikel S."/>
            <person name="Strausberg R."/>
        </authorList>
    </citation>
    <scope>NUCLEOTIDE SEQUENCE [LARGE SCALE GENOMIC DNA]</scope>
    <source>
        <strain evidence="9">Wikel</strain>
        <strain evidence="7">Wikel colony</strain>
    </source>
</reference>
<keyword evidence="2 5" id="KW-0853">WD repeat</keyword>
<dbReference type="SUPFAM" id="SSF50978">
    <property type="entry name" value="WD40 repeat-like"/>
    <property type="match status" value="1"/>
</dbReference>
<organism>
    <name type="scientific">Ixodes scapularis</name>
    <name type="common">Black-legged tick</name>
    <name type="synonym">Deer tick</name>
    <dbReference type="NCBI Taxonomy" id="6945"/>
    <lineage>
        <taxon>Eukaryota</taxon>
        <taxon>Metazoa</taxon>
        <taxon>Ecdysozoa</taxon>
        <taxon>Arthropoda</taxon>
        <taxon>Chelicerata</taxon>
        <taxon>Arachnida</taxon>
        <taxon>Acari</taxon>
        <taxon>Parasitiformes</taxon>
        <taxon>Ixodida</taxon>
        <taxon>Ixodoidea</taxon>
        <taxon>Ixodidae</taxon>
        <taxon>Ixodinae</taxon>
        <taxon>Ixodes</taxon>
    </lineage>
</organism>
<dbReference type="Proteomes" id="UP000001555">
    <property type="component" value="Unassembled WGS sequence"/>
</dbReference>
<dbReference type="EMBL" id="ABJB010368097">
    <property type="status" value="NOT_ANNOTATED_CDS"/>
    <property type="molecule type" value="Genomic_DNA"/>
</dbReference>
<dbReference type="AlphaFoldDB" id="B7PQC2"/>
<dbReference type="VEuPathDB" id="VectorBase:ISCP_027731"/>
<dbReference type="EnsemblMetazoa" id="ISCW005880-RA">
    <property type="protein sequence ID" value="ISCW005880-PA"/>
    <property type="gene ID" value="ISCW005880"/>
</dbReference>
<keyword evidence="4" id="KW-0539">Nucleus</keyword>
<dbReference type="GO" id="GO:0032040">
    <property type="term" value="C:small-subunit processome"/>
    <property type="evidence" value="ECO:0000318"/>
    <property type="project" value="GO_Central"/>
</dbReference>
<dbReference type="EMBL" id="ABJB010080811">
    <property type="status" value="NOT_ANNOTATED_CDS"/>
    <property type="molecule type" value="Genomic_DNA"/>
</dbReference>
<dbReference type="Pfam" id="PF00400">
    <property type="entry name" value="WD40"/>
    <property type="match status" value="3"/>
</dbReference>
<dbReference type="HOGENOM" id="CLU_014017_1_1_1"/>
<comment type="subcellular location">
    <subcellularLocation>
        <location evidence="1">Nucleus</location>
    </subcellularLocation>
</comment>
<evidence type="ECO:0000313" key="9">
    <source>
        <dbReference type="Proteomes" id="UP000001555"/>
    </source>
</evidence>
<dbReference type="FunCoup" id="B7PQC2">
    <property type="interactions" value="1198"/>
</dbReference>
<sequence>FSDDDEELETEQEKKLRLAKKYLAEIEKQEKERLEVEELDRSVLSHRLRNELLEQSGQLQKKVADKASYRPLVTESQLWTTDHLGNMYCTTMVSSSRVLLNNAWRMFGLRAGCTRTGAKLHQVPGAKKAATSDQEIPLAHTGHVLALAVSSDGSFLASGCQNKVVFIWNPATMNRLHTFQGHRGSVTGLAFRLGSHQLFSCSTDRSVKIWNLDEMAYVETLPHLFLPPNLSLVLESSVRQCCNNLECYRVKCDRIENGHCKHISRCSVDCVSMINEQHFISGADDGSLCLWTAMKKKPTCTVHQAHGARDGSPLWLTALAALRCTDLVASGSSNGEVKLWSCGDDCKRLTEVISIPLEGFVNELVFSNSGQLLVAAVGQEHRLGRWWNLRKAKNCVTILPLKISDRPVAALADASAKPVLKGKVR</sequence>
<evidence type="ECO:0000256" key="4">
    <source>
        <dbReference type="ARBA" id="ARBA00023242"/>
    </source>
</evidence>
<feature type="non-terminal residue" evidence="7">
    <location>
        <position position="1"/>
    </location>
</feature>
<dbReference type="EMBL" id="ABJB010524586">
    <property type="status" value="NOT_ANNOTATED_CDS"/>
    <property type="molecule type" value="Genomic_DNA"/>
</dbReference>
<evidence type="ECO:0000313" key="7">
    <source>
        <dbReference type="EMBL" id="EEC08794.1"/>
    </source>
</evidence>
<dbReference type="EMBL" id="ABJB010696565">
    <property type="status" value="NOT_ANNOTATED_CDS"/>
    <property type="molecule type" value="Genomic_DNA"/>
</dbReference>
<proteinExistence type="evidence at protein level"/>
<keyword evidence="9" id="KW-1185">Reference proteome</keyword>
<dbReference type="InterPro" id="IPR039241">
    <property type="entry name" value="Rrp9-like"/>
</dbReference>
<dbReference type="PROSITE" id="PS50082">
    <property type="entry name" value="WD_REPEATS_2"/>
    <property type="match status" value="2"/>
</dbReference>
<evidence type="ECO:0000256" key="2">
    <source>
        <dbReference type="ARBA" id="ARBA00022574"/>
    </source>
</evidence>
<evidence type="ECO:0000313" key="8">
    <source>
        <dbReference type="EnsemblMetazoa" id="ISCW005880-PA"/>
    </source>
</evidence>
<dbReference type="VEuPathDB" id="VectorBase:ISCI005880"/>
<feature type="repeat" description="WD" evidence="5">
    <location>
        <begin position="137"/>
        <end position="178"/>
    </location>
</feature>
<evidence type="ECO:0000256" key="1">
    <source>
        <dbReference type="ARBA" id="ARBA00004123"/>
    </source>
</evidence>
<dbReference type="InterPro" id="IPR036322">
    <property type="entry name" value="WD40_repeat_dom_sf"/>
</dbReference>
<protein>
    <submittedName>
        <fullName evidence="7 8">U3 snoRNP-associated protein, putative</fullName>
        <ecNumber evidence="7">2.7.11.7</ecNumber>
    </submittedName>
</protein>
<name>B7PQC2_IXOSC</name>
<keyword evidence="6" id="KW-0175">Coiled coil</keyword>
<feature type="repeat" description="WD" evidence="5">
    <location>
        <begin position="179"/>
        <end position="220"/>
    </location>
</feature>
<dbReference type="OrthoDB" id="189968at2759"/>
<dbReference type="EMBL" id="DS764184">
    <property type="protein sequence ID" value="EEC08794.1"/>
    <property type="molecule type" value="Genomic_DNA"/>
</dbReference>
<dbReference type="Gene3D" id="2.130.10.10">
    <property type="entry name" value="YVTN repeat-like/Quinoprotein amine dehydrogenase"/>
    <property type="match status" value="1"/>
</dbReference>
<dbReference type="GO" id="GO:0030515">
    <property type="term" value="F:snoRNA binding"/>
    <property type="evidence" value="ECO:0000318"/>
    <property type="project" value="GO_Central"/>
</dbReference>
<dbReference type="PANTHER" id="PTHR19865">
    <property type="entry name" value="U3 SMALL NUCLEOLAR RNA INTERACTING PROTEIN 2"/>
    <property type="match status" value="1"/>
</dbReference>
<keyword evidence="7" id="KW-0808">Transferase</keyword>
<evidence type="ECO:0000256" key="3">
    <source>
        <dbReference type="ARBA" id="ARBA00022737"/>
    </source>
</evidence>
<dbReference type="InterPro" id="IPR001680">
    <property type="entry name" value="WD40_rpt"/>
</dbReference>
<dbReference type="VEuPathDB" id="VectorBase:ISCW005880"/>
<dbReference type="InterPro" id="IPR015943">
    <property type="entry name" value="WD40/YVTN_repeat-like_dom_sf"/>
</dbReference>
<evidence type="ECO:0000256" key="5">
    <source>
        <dbReference type="PROSITE-ProRule" id="PRU00221"/>
    </source>
</evidence>
<dbReference type="InterPro" id="IPR019775">
    <property type="entry name" value="WD40_repeat_CS"/>
</dbReference>
<dbReference type="SMART" id="SM00320">
    <property type="entry name" value="WD40"/>
    <property type="match status" value="4"/>
</dbReference>
<accession>B7PQC2</accession>
<dbReference type="GO" id="GO:0034511">
    <property type="term" value="F:U3 snoRNA binding"/>
    <property type="evidence" value="ECO:0007669"/>
    <property type="project" value="InterPro"/>
</dbReference>
<dbReference type="PROSITE" id="PS00678">
    <property type="entry name" value="WD_REPEATS_1"/>
    <property type="match status" value="1"/>
</dbReference>
<feature type="coiled-coil region" evidence="6">
    <location>
        <begin position="12"/>
        <end position="39"/>
    </location>
</feature>
<reference evidence="8" key="2">
    <citation type="submission" date="2020-05" db="UniProtKB">
        <authorList>
            <consortium name="EnsemblMetazoa"/>
        </authorList>
    </citation>
    <scope>IDENTIFICATION</scope>
    <source>
        <strain evidence="8">wikel</strain>
    </source>
</reference>
<dbReference type="PANTHER" id="PTHR19865:SF0">
    <property type="entry name" value="U3 SMALL NUCLEOLAR RNA-INTERACTING PROTEIN 2"/>
    <property type="match status" value="1"/>
</dbReference>
<evidence type="ECO:0000256" key="6">
    <source>
        <dbReference type="SAM" id="Coils"/>
    </source>
</evidence>
<dbReference type="EMBL" id="ABJB010618445">
    <property type="status" value="NOT_ANNOTATED_CDS"/>
    <property type="molecule type" value="Genomic_DNA"/>
</dbReference>
<gene>
    <name evidence="7" type="ORF">IscW_ISCW005880</name>
</gene>
<keyword evidence="3" id="KW-0677">Repeat</keyword>
<dbReference type="EC" id="2.7.11.7" evidence="7"/>
<dbReference type="EMBL" id="ABJB010391325">
    <property type="status" value="NOT_ANNOTATED_CDS"/>
    <property type="molecule type" value="Genomic_DNA"/>
</dbReference>